<dbReference type="EMBL" id="VJVZ01000003">
    <property type="protein sequence ID" value="TRW25761.1"/>
    <property type="molecule type" value="Genomic_DNA"/>
</dbReference>
<dbReference type="InterPro" id="IPR036278">
    <property type="entry name" value="Sialidase_sf"/>
</dbReference>
<accession>A0A552V5P0</accession>
<dbReference type="SUPFAM" id="SSF50939">
    <property type="entry name" value="Sialidases"/>
    <property type="match status" value="1"/>
</dbReference>
<dbReference type="Pfam" id="PF02012">
    <property type="entry name" value="BNR"/>
    <property type="match status" value="1"/>
</dbReference>
<proteinExistence type="predicted"/>
<dbReference type="InterPro" id="IPR002860">
    <property type="entry name" value="BNR_rpt"/>
</dbReference>
<dbReference type="PANTHER" id="PTHR47199">
    <property type="entry name" value="PHOTOSYSTEM II STABILITY/ASSEMBLY FACTOR HCF136, CHLOROPLASTIC"/>
    <property type="match status" value="1"/>
</dbReference>
<comment type="caution">
    <text evidence="1">The sequence shown here is derived from an EMBL/GenBank/DDBJ whole genome shotgun (WGS) entry which is preliminary data.</text>
</comment>
<sequence>MKNRLLIALFATVIFASCKKEEPRDYKASFTTASVDTLLQDEISIRALAIDGDKAWYAGSNGKYGWVSLNGGKDFSGVIARDTLFPEFRSLAQTKDGVFILNVGTPALLYKISKDGKRNDLVYTESGEKVFYDCLKFYNDKEGIAMGDAMDGALSVLTTKDGGATWVKQPAQNMPKAAEGENAFAASNTNIVIKGDKVWIASGGKKSRIYYSEDKGRKWEVFDTPIVQGKEMTGIFGADFYDDQIGFAVGGDYEHPDQNFGNKILTEDGGETWKLVGEKTGFGYASGVQFVPGSNGNELVTVGQTGVWYSFDRGATWKKILDDKNLNTLVFKDAKTFIAAGQKEIIRVTLK</sequence>
<dbReference type="AlphaFoldDB" id="A0A552V5P0"/>
<dbReference type="PANTHER" id="PTHR47199:SF2">
    <property type="entry name" value="PHOTOSYSTEM II STABILITY_ASSEMBLY FACTOR HCF136, CHLOROPLASTIC"/>
    <property type="match status" value="1"/>
</dbReference>
<organism evidence="1 2">
    <name type="scientific">Flavobacterium zepuense</name>
    <dbReference type="NCBI Taxonomy" id="2593302"/>
    <lineage>
        <taxon>Bacteria</taxon>
        <taxon>Pseudomonadati</taxon>
        <taxon>Bacteroidota</taxon>
        <taxon>Flavobacteriia</taxon>
        <taxon>Flavobacteriales</taxon>
        <taxon>Flavobacteriaceae</taxon>
        <taxon>Flavobacterium</taxon>
    </lineage>
</organism>
<name>A0A552V5P0_9FLAO</name>
<dbReference type="Gene3D" id="2.130.10.10">
    <property type="entry name" value="YVTN repeat-like/Quinoprotein amine dehydrogenase"/>
    <property type="match status" value="1"/>
</dbReference>
<gene>
    <name evidence="1" type="ORF">FMM05_05940</name>
</gene>
<dbReference type="RefSeq" id="WP_143372425.1">
    <property type="nucleotide sequence ID" value="NZ_VJVZ01000003.1"/>
</dbReference>
<dbReference type="InterPro" id="IPR015943">
    <property type="entry name" value="WD40/YVTN_repeat-like_dom_sf"/>
</dbReference>
<dbReference type="CDD" id="cd15482">
    <property type="entry name" value="Sialidase_non-viral"/>
    <property type="match status" value="1"/>
</dbReference>
<protein>
    <submittedName>
        <fullName evidence="1">Oxidoreductase</fullName>
    </submittedName>
</protein>
<keyword evidence="2" id="KW-1185">Reference proteome</keyword>
<dbReference type="Proteomes" id="UP000320643">
    <property type="component" value="Unassembled WGS sequence"/>
</dbReference>
<evidence type="ECO:0000313" key="1">
    <source>
        <dbReference type="EMBL" id="TRW25761.1"/>
    </source>
</evidence>
<reference evidence="1 2" key="1">
    <citation type="submission" date="2019-07" db="EMBL/GenBank/DDBJ databases">
        <title>Flavobacterium sp. nov., isolated from glacier ice.</title>
        <authorList>
            <person name="Liu Q."/>
            <person name="Xin Y.-H."/>
        </authorList>
    </citation>
    <scope>NUCLEOTIDE SEQUENCE [LARGE SCALE GENOMIC DNA]</scope>
    <source>
        <strain evidence="1 2">ZT4R6</strain>
    </source>
</reference>
<dbReference type="OrthoDB" id="9813892at2"/>
<dbReference type="PROSITE" id="PS51257">
    <property type="entry name" value="PROKAR_LIPOPROTEIN"/>
    <property type="match status" value="1"/>
</dbReference>
<evidence type="ECO:0000313" key="2">
    <source>
        <dbReference type="Proteomes" id="UP000320643"/>
    </source>
</evidence>